<comment type="similarity">
    <text evidence="2">Belongs to the leucine-binding protein family.</text>
</comment>
<feature type="domain" description="Leucine-binding protein" evidence="4">
    <location>
        <begin position="95"/>
        <end position="417"/>
    </location>
</feature>
<reference evidence="5 6" key="1">
    <citation type="submission" date="2009-05" db="EMBL/GenBank/DDBJ databases">
        <authorList>
            <person name="Setubal J.C."/>
            <person name="Boyle S."/>
            <person name="Crasta O.R."/>
            <person name="Gillespie J.J."/>
            <person name="Kenyon R.W."/>
            <person name="Lu J."/>
            <person name="Mane S."/>
            <person name="Nagrani S."/>
            <person name="Shallom J.M."/>
            <person name="Shallom S."/>
            <person name="Shukla M."/>
            <person name="Snyder E.E."/>
            <person name="Sobral B.W."/>
            <person name="Wattam A.R."/>
            <person name="Will R."/>
            <person name="Williams K."/>
            <person name="Yoo H."/>
            <person name="Munk C."/>
            <person name="Tapia R."/>
            <person name="Green L."/>
            <person name="Rogers Y."/>
            <person name="Detter J.C."/>
            <person name="Bruce D."/>
            <person name="Brettin T.S."/>
            <person name="Tsolis R."/>
        </authorList>
    </citation>
    <scope>NUCLEOTIDE SEQUENCE [LARGE SCALE GENOMIC DNA]</scope>
    <source>
        <strain evidence="5 6">LMG 3301</strain>
    </source>
</reference>
<gene>
    <name evidence="5" type="ORF">OINT_1001429</name>
</gene>
<dbReference type="InterPro" id="IPR028082">
    <property type="entry name" value="Peripla_BP_I"/>
</dbReference>
<protein>
    <submittedName>
        <fullName evidence="5">Leu/Ile/Val-binding protein</fullName>
    </submittedName>
</protein>
<dbReference type="Gene3D" id="3.40.50.2300">
    <property type="match status" value="2"/>
</dbReference>
<dbReference type="Pfam" id="PF13458">
    <property type="entry name" value="Peripla_BP_6"/>
    <property type="match status" value="1"/>
</dbReference>
<dbReference type="PANTHER" id="PTHR47151">
    <property type="entry name" value="LEU/ILE/VAL-BINDING ABC TRANSPORTER SUBUNIT"/>
    <property type="match status" value="1"/>
</dbReference>
<keyword evidence="3" id="KW-0732">Signal</keyword>
<proteinExistence type="inferred from homology"/>
<evidence type="ECO:0000313" key="5">
    <source>
        <dbReference type="EMBL" id="EEQ96020.1"/>
    </source>
</evidence>
<name>C4WKT5_9HYPH</name>
<dbReference type="HOGENOM" id="CLU_027128_6_0_5"/>
<dbReference type="EMBL" id="ACQA01000001">
    <property type="protein sequence ID" value="EEQ96020.1"/>
    <property type="molecule type" value="Genomic_DNA"/>
</dbReference>
<organism evidence="5 6">
    <name type="scientific">Brucella intermedia LMG 3301</name>
    <dbReference type="NCBI Taxonomy" id="641118"/>
    <lineage>
        <taxon>Bacteria</taxon>
        <taxon>Pseudomonadati</taxon>
        <taxon>Pseudomonadota</taxon>
        <taxon>Alphaproteobacteria</taxon>
        <taxon>Hyphomicrobiales</taxon>
        <taxon>Brucellaceae</taxon>
        <taxon>Brucella/Ochrobactrum group</taxon>
        <taxon>Brucella</taxon>
    </lineage>
</organism>
<evidence type="ECO:0000256" key="1">
    <source>
        <dbReference type="ARBA" id="ARBA00003630"/>
    </source>
</evidence>
<dbReference type="InterPro" id="IPR028081">
    <property type="entry name" value="Leu-bd"/>
</dbReference>
<dbReference type="CDD" id="cd06342">
    <property type="entry name" value="PBP1_ABC_LIVBP-like"/>
    <property type="match status" value="1"/>
</dbReference>
<evidence type="ECO:0000256" key="2">
    <source>
        <dbReference type="ARBA" id="ARBA00010062"/>
    </source>
</evidence>
<evidence type="ECO:0000313" key="6">
    <source>
        <dbReference type="Proteomes" id="UP000004386"/>
    </source>
</evidence>
<sequence length="426" mass="45299">MMFLIVCTSNRIHLALWVCYLKPATMFRSLRYRPPETGIAQRRGNSYPLFVENATNCLMKTDHVIELGKRPAAALTSIILSLLASSVLAQAADMRIGLAAPLSGTFAPLGNQLAEGARIAAATKGAELVISDDRCDAEGGREAAEHFVRENVRIVTGFLCPDALEAALPVLAAGNIAIVASGVSEPTLTERRAPAPMAVFRLATGLDKETQATGSFLGSLWRAQAFAVIDDGTIEGRERAARVLASLKEQQLQPVFTDTYRPGLDNQNALVARLRRAGATHVYVGGERDDIAAIGASAAALNHPLTIAGGSLLDAAPGAQPLSQGTLMIAPVRPQDLSTAKPAIDALHQAAKLADAYAIIGYASAEIAADAILRADEKKQPVLDTLRTGSFETVLGTIKFDDNGIRTDNPNRLQRFDGKRFVLADK</sequence>
<evidence type="ECO:0000256" key="3">
    <source>
        <dbReference type="ARBA" id="ARBA00022729"/>
    </source>
</evidence>
<dbReference type="Proteomes" id="UP000004386">
    <property type="component" value="Unassembled WGS sequence"/>
</dbReference>
<accession>C4WKT5</accession>
<comment type="caution">
    <text evidence="5">The sequence shown here is derived from an EMBL/GenBank/DDBJ whole genome shotgun (WGS) entry which is preliminary data.</text>
</comment>
<comment type="function">
    <text evidence="1">Component of an amino-acid transport system.</text>
</comment>
<dbReference type="AlphaFoldDB" id="C4WKT5"/>
<dbReference type="SUPFAM" id="SSF53822">
    <property type="entry name" value="Periplasmic binding protein-like I"/>
    <property type="match status" value="1"/>
</dbReference>
<dbReference type="PANTHER" id="PTHR47151:SF2">
    <property type="entry name" value="AMINO ACID BINDING PROTEIN"/>
    <property type="match status" value="1"/>
</dbReference>
<evidence type="ECO:0000259" key="4">
    <source>
        <dbReference type="Pfam" id="PF13458"/>
    </source>
</evidence>